<dbReference type="EMBL" id="JABELX010000024">
    <property type="protein sequence ID" value="NNH75578.1"/>
    <property type="molecule type" value="Genomic_DNA"/>
</dbReference>
<dbReference type="Proteomes" id="UP000586827">
    <property type="component" value="Unassembled WGS sequence"/>
</dbReference>
<organism evidence="1 2">
    <name type="scientific">Nocardia uniformis</name>
    <dbReference type="NCBI Taxonomy" id="53432"/>
    <lineage>
        <taxon>Bacteria</taxon>
        <taxon>Bacillati</taxon>
        <taxon>Actinomycetota</taxon>
        <taxon>Actinomycetes</taxon>
        <taxon>Mycobacteriales</taxon>
        <taxon>Nocardiaceae</taxon>
        <taxon>Nocardia</taxon>
    </lineage>
</organism>
<sequence>MIAWTEPMLGRPQSNRDFELLLQWLELPVHPTYEHATALQRKRAQASVRIAEQLEQAFGAADMSALERDGYLRLELEARGFRGIRATRVLSIAPYVEIISRHEVRILTKHRGAKWLE</sequence>
<proteinExistence type="predicted"/>
<dbReference type="AlphaFoldDB" id="A0A849CCT0"/>
<protein>
    <submittedName>
        <fullName evidence="1">Uncharacterized protein</fullName>
    </submittedName>
</protein>
<name>A0A849CCT0_9NOCA</name>
<reference evidence="1 2" key="1">
    <citation type="submission" date="2020-05" db="EMBL/GenBank/DDBJ databases">
        <title>MicrobeNet Type strains.</title>
        <authorList>
            <person name="Nicholson A.C."/>
        </authorList>
    </citation>
    <scope>NUCLEOTIDE SEQUENCE [LARGE SCALE GENOMIC DNA]</scope>
    <source>
        <strain evidence="1 2">JCM 3224</strain>
    </source>
</reference>
<gene>
    <name evidence="1" type="ORF">HLB23_37985</name>
</gene>
<evidence type="ECO:0000313" key="1">
    <source>
        <dbReference type="EMBL" id="NNH75578.1"/>
    </source>
</evidence>
<comment type="caution">
    <text evidence="1">The sequence shown here is derived from an EMBL/GenBank/DDBJ whole genome shotgun (WGS) entry which is preliminary data.</text>
</comment>
<accession>A0A849CCT0</accession>
<evidence type="ECO:0000313" key="2">
    <source>
        <dbReference type="Proteomes" id="UP000586827"/>
    </source>
</evidence>
<keyword evidence="2" id="KW-1185">Reference proteome</keyword>